<accession>A0A8J8SVI4</accession>
<protein>
    <recommendedName>
        <fullName evidence="2">Kinesin-like protein KIF6/9 C-terminal domain-containing protein</fullName>
    </recommendedName>
</protein>
<evidence type="ECO:0000256" key="1">
    <source>
        <dbReference type="SAM" id="Coils"/>
    </source>
</evidence>
<organism evidence="3 4">
    <name type="scientific">Halteria grandinella</name>
    <dbReference type="NCBI Taxonomy" id="5974"/>
    <lineage>
        <taxon>Eukaryota</taxon>
        <taxon>Sar</taxon>
        <taxon>Alveolata</taxon>
        <taxon>Ciliophora</taxon>
        <taxon>Intramacronucleata</taxon>
        <taxon>Spirotrichea</taxon>
        <taxon>Stichotrichia</taxon>
        <taxon>Sporadotrichida</taxon>
        <taxon>Halteriidae</taxon>
        <taxon>Halteria</taxon>
    </lineage>
</organism>
<reference evidence="3" key="1">
    <citation type="submission" date="2019-06" db="EMBL/GenBank/DDBJ databases">
        <authorList>
            <person name="Zheng W."/>
        </authorList>
    </citation>
    <scope>NUCLEOTIDE SEQUENCE</scope>
    <source>
        <strain evidence="3">QDHG01</strain>
    </source>
</reference>
<evidence type="ECO:0000313" key="3">
    <source>
        <dbReference type="EMBL" id="TNV72422.1"/>
    </source>
</evidence>
<name>A0A8J8SVI4_HALGN</name>
<feature type="domain" description="Kinesin-like protein KIF6/9 C-terminal" evidence="2">
    <location>
        <begin position="7"/>
        <end position="138"/>
    </location>
</feature>
<dbReference type="Pfam" id="PF23735">
    <property type="entry name" value="KIF9"/>
    <property type="match status" value="1"/>
</dbReference>
<proteinExistence type="predicted"/>
<keyword evidence="1" id="KW-0175">Coiled coil</keyword>
<feature type="coiled-coil region" evidence="1">
    <location>
        <begin position="85"/>
        <end position="130"/>
    </location>
</feature>
<comment type="caution">
    <text evidence="3">The sequence shown here is derived from an EMBL/GenBank/DDBJ whole genome shotgun (WGS) entry which is preliminary data.</text>
</comment>
<dbReference type="AlphaFoldDB" id="A0A8J8SVI4"/>
<keyword evidence="4" id="KW-1185">Reference proteome</keyword>
<dbReference type="Proteomes" id="UP000785679">
    <property type="component" value="Unassembled WGS sequence"/>
</dbReference>
<dbReference type="InterPro" id="IPR056524">
    <property type="entry name" value="KIF6/9_C"/>
</dbReference>
<sequence length="195" mass="22546">MEDLADRARAFEMFRKSYRKNEALDENRALLKDKYARGKELGNDVNESRNGIKSITGKIEQIRKENAMRGLVDPQTGEVLKTPEEEALQLQVNKLKMKYQEQYNELKELKAEIERIQKLLERSRERMQKDFESWLNVMIRQLGGQSASQQMSSSMGQTSASQAERTFNAGATDAKVNENLQAFYQARDAIYKDLK</sequence>
<evidence type="ECO:0000313" key="4">
    <source>
        <dbReference type="Proteomes" id="UP000785679"/>
    </source>
</evidence>
<gene>
    <name evidence="3" type="ORF">FGO68_gene3267</name>
</gene>
<evidence type="ECO:0000259" key="2">
    <source>
        <dbReference type="Pfam" id="PF23735"/>
    </source>
</evidence>
<dbReference type="OrthoDB" id="3176171at2759"/>
<dbReference type="EMBL" id="RRYP01022430">
    <property type="protein sequence ID" value="TNV72422.1"/>
    <property type="molecule type" value="Genomic_DNA"/>
</dbReference>